<reference evidence="3" key="1">
    <citation type="submission" date="2015-09" db="EMBL/GenBank/DDBJ databases">
        <authorList>
            <person name="Bertelli C."/>
        </authorList>
    </citation>
    <scope>NUCLEOTIDE SEQUENCE [LARGE SCALE GENOMIC DNA]</scope>
    <source>
        <strain evidence="3">KNic</strain>
    </source>
</reference>
<feature type="transmembrane region" description="Helical" evidence="1">
    <location>
        <begin position="12"/>
        <end position="29"/>
    </location>
</feature>
<feature type="transmembrane region" description="Helical" evidence="1">
    <location>
        <begin position="905"/>
        <end position="929"/>
    </location>
</feature>
<dbReference type="SUPFAM" id="SSF82866">
    <property type="entry name" value="Multidrug efflux transporter AcrB transmembrane domain"/>
    <property type="match status" value="2"/>
</dbReference>
<feature type="transmembrane region" description="Helical" evidence="1">
    <location>
        <begin position="527"/>
        <end position="545"/>
    </location>
</feature>
<evidence type="ECO:0000313" key="3">
    <source>
        <dbReference type="Proteomes" id="UP000069902"/>
    </source>
</evidence>
<feature type="transmembrane region" description="Helical" evidence="1">
    <location>
        <begin position="983"/>
        <end position="1008"/>
    </location>
</feature>
<accession>A0A0U5JB21</accession>
<keyword evidence="3" id="KW-1185">Reference proteome</keyword>
<feature type="transmembrane region" description="Helical" evidence="1">
    <location>
        <begin position="880"/>
        <end position="899"/>
    </location>
</feature>
<gene>
    <name evidence="2" type="primary">acrD</name>
    <name evidence="2" type="ORF">PNK_1419</name>
</gene>
<protein>
    <submittedName>
        <fullName evidence="2">Acriflavin resistance protein D</fullName>
    </submittedName>
</protein>
<dbReference type="EMBL" id="LN879502">
    <property type="protein sequence ID" value="CUI17032.1"/>
    <property type="molecule type" value="Genomic_DNA"/>
</dbReference>
<dbReference type="AlphaFoldDB" id="A0A0U5JB21"/>
<keyword evidence="1" id="KW-1133">Transmembrane helix</keyword>
<dbReference type="SUPFAM" id="SSF82693">
    <property type="entry name" value="Multidrug efflux transporter AcrB pore domain, PN1, PN2, PC1 and PC2 subdomains"/>
    <property type="match status" value="3"/>
</dbReference>
<feature type="transmembrane region" description="Helical" evidence="1">
    <location>
        <begin position="850"/>
        <end position="868"/>
    </location>
</feature>
<evidence type="ECO:0000313" key="2">
    <source>
        <dbReference type="EMBL" id="CUI17032.1"/>
    </source>
</evidence>
<feature type="transmembrane region" description="Helical" evidence="1">
    <location>
        <begin position="388"/>
        <end position="410"/>
    </location>
</feature>
<keyword evidence="1" id="KW-0812">Transmembrane</keyword>
<dbReference type="PATRIC" id="fig|389348.3.peg.1587"/>
<evidence type="ECO:0000256" key="1">
    <source>
        <dbReference type="SAM" id="Phobius"/>
    </source>
</evidence>
<feature type="transmembrane region" description="Helical" evidence="1">
    <location>
        <begin position="359"/>
        <end position="376"/>
    </location>
</feature>
<dbReference type="Gene3D" id="1.20.1640.10">
    <property type="entry name" value="Multidrug efflux transporter AcrB transmembrane domain"/>
    <property type="match status" value="2"/>
</dbReference>
<dbReference type="RefSeq" id="WP_079992853.1">
    <property type="nucleotide sequence ID" value="NZ_LN879502.1"/>
</dbReference>
<dbReference type="Gene3D" id="3.30.2090.10">
    <property type="entry name" value="Multidrug efflux transporter AcrB TolC docking domain, DN and DC subdomains"/>
    <property type="match status" value="2"/>
</dbReference>
<name>A0A0U5JB21_9BACT</name>
<feature type="transmembrane region" description="Helical" evidence="1">
    <location>
        <begin position="430"/>
        <end position="452"/>
    </location>
</feature>
<dbReference type="GO" id="GO:0042910">
    <property type="term" value="F:xenobiotic transmembrane transporter activity"/>
    <property type="evidence" value="ECO:0007669"/>
    <property type="project" value="TreeGrafter"/>
</dbReference>
<keyword evidence="1" id="KW-0472">Membrane</keyword>
<organism evidence="2 3">
    <name type="scientific">Candidatus Protochlamydia naegleriophila</name>
    <dbReference type="NCBI Taxonomy" id="389348"/>
    <lineage>
        <taxon>Bacteria</taxon>
        <taxon>Pseudomonadati</taxon>
        <taxon>Chlamydiota</taxon>
        <taxon>Chlamydiia</taxon>
        <taxon>Parachlamydiales</taxon>
        <taxon>Parachlamydiaceae</taxon>
        <taxon>Candidatus Protochlamydia</taxon>
    </lineage>
</organism>
<dbReference type="PANTHER" id="PTHR32063">
    <property type="match status" value="1"/>
</dbReference>
<proteinExistence type="predicted"/>
<dbReference type="STRING" id="389348.PNK_1419"/>
<dbReference type="Pfam" id="PF00873">
    <property type="entry name" value="ACR_tran"/>
    <property type="match status" value="1"/>
</dbReference>
<dbReference type="PANTHER" id="PTHR32063:SF0">
    <property type="entry name" value="SWARMING MOTILITY PROTEIN SWRC"/>
    <property type="match status" value="1"/>
</dbReference>
<feature type="transmembrane region" description="Helical" evidence="1">
    <location>
        <begin position="458"/>
        <end position="480"/>
    </location>
</feature>
<dbReference type="GO" id="GO:0005886">
    <property type="term" value="C:plasma membrane"/>
    <property type="evidence" value="ECO:0007669"/>
    <property type="project" value="TreeGrafter"/>
</dbReference>
<dbReference type="Gene3D" id="3.30.70.1430">
    <property type="entry name" value="Multidrug efflux transporter AcrB pore domain"/>
    <property type="match status" value="2"/>
</dbReference>
<dbReference type="Gene3D" id="3.30.70.1440">
    <property type="entry name" value="Multidrug efflux transporter AcrB pore domain"/>
    <property type="match status" value="1"/>
</dbReference>
<dbReference type="Gene3D" id="3.30.70.1320">
    <property type="entry name" value="Multidrug efflux transporter AcrB pore domain like"/>
    <property type="match status" value="1"/>
</dbReference>
<dbReference type="KEGG" id="pnl:PNK_1419"/>
<sequence>MILSDLSVKRPVFITMIMLALVVFGTIAFKELGVDLFPKVDFPVITIVSTLPGADPETIEKSVTEIIEEAVSNISSIKHLRSTSAEGISQIAIEFDLEKNVDIAYQEVQAKLGTVRQELPSDLKDIIIEKFDIDSAPIMAVVISGDQPIQNLSKIAEKTIKDRLQQVQGVGQIKIVGKQDRNIWIYLDPYKLEGLHLSVQDVIQSIRTQHIEFPGGRIETGSHELPVKIKAEFDEAQDLASIVVAYQNGYPIKIADVGRIVDGLEEQRTLARLDEQHAVALIVRRQSGTNTVTVAKEVKKAIEQLKGSLAAQGIKTEIAQDLSVFIEHSIEEIEFHLIFGGALAVVIVFLFLRNFRITLISALAIPISVIATFTLLKWMDFTLNTMTMLALSLSIGILIDDAIVVVENIYRHFRKSNNAEKAAMVGTQEIGLAAFAITMSIVAVFLPVAFMKGLIGRFFYQFGLTVTFAVLISLFVAFTLTPMLSAKFLKISNSNNFLSRWIGNCLHALDNSYESVLTGALRFRKTTLLVAFSLLFLTLYMGQYVRSEFVPLEDRSEFFVKVRTPLGSSLVITDDVLKNVRAKIQGQDWFRYSFTTIGNDSFNKVNEGGIYIKMTDKAARDISQTDAMKWVRDELAGMQNLKISVEPVQAISGGGVRNAAIQLDIKGHDLDKIESIAQSLMTKLEGQEGYVDLDTSYETGKPEIEVLIKRNQAFAMGVAPAVIAQAIKPLIGGTDISKFRADGERYNITVRLQEAFRNKSRDLLNLAVRNDRGNLVKLDHLIDIEEKQGPVQINRYNRFRIISLYSNLRTEQKVLGEAINEITSFIKEIDLPPGYSVQFSGNAESMKESFNNLLFALFLAVIVVYMVLASQFESFVQPFIIMLSVPFSIVGALGILVLTKSTLSIFTIIGIIMLMGLVTKNAILLIDYINTLRVRDGLEIKIAILQAAPTRLHPILMTTLAMVFGMLPIALSNGPGSESRAPMALAIIGGLITSMFLTLIIVPVIYFMMDNTLEWLTKLFTARKRTDIPTNVEPAAH</sequence>
<dbReference type="InterPro" id="IPR001036">
    <property type="entry name" value="Acrflvin-R"/>
</dbReference>
<dbReference type="InterPro" id="IPR027463">
    <property type="entry name" value="AcrB_DN_DC_subdom"/>
</dbReference>
<dbReference type="PRINTS" id="PR00702">
    <property type="entry name" value="ACRIFLAVINRP"/>
</dbReference>
<dbReference type="InParanoid" id="A0A0U5JB21"/>
<dbReference type="SUPFAM" id="SSF82714">
    <property type="entry name" value="Multidrug efflux transporter AcrB TolC docking domain, DN and DC subdomains"/>
    <property type="match status" value="2"/>
</dbReference>
<feature type="transmembrane region" description="Helical" evidence="1">
    <location>
        <begin position="950"/>
        <end position="971"/>
    </location>
</feature>
<dbReference type="Proteomes" id="UP000069902">
    <property type="component" value="Chromosome cPNK"/>
</dbReference>
<feature type="transmembrane region" description="Helical" evidence="1">
    <location>
        <begin position="335"/>
        <end position="352"/>
    </location>
</feature>